<evidence type="ECO:0000256" key="8">
    <source>
        <dbReference type="SAM" id="Coils"/>
    </source>
</evidence>
<dbReference type="Pfam" id="PF00512">
    <property type="entry name" value="HisKA"/>
    <property type="match status" value="1"/>
</dbReference>
<name>A0AAU7XZM2_9PSED</name>
<organism evidence="13">
    <name type="scientific">Pseudomonas solani</name>
    <dbReference type="NCBI Taxonomy" id="2731552"/>
    <lineage>
        <taxon>Bacteria</taxon>
        <taxon>Pseudomonadati</taxon>
        <taxon>Pseudomonadota</taxon>
        <taxon>Gammaproteobacteria</taxon>
        <taxon>Pseudomonadales</taxon>
        <taxon>Pseudomonadaceae</taxon>
        <taxon>Pseudomonas</taxon>
    </lineage>
</organism>
<dbReference type="InterPro" id="IPR011006">
    <property type="entry name" value="CheY-like_superfamily"/>
</dbReference>
<dbReference type="PROSITE" id="PS50110">
    <property type="entry name" value="RESPONSE_REGULATORY"/>
    <property type="match status" value="3"/>
</dbReference>
<dbReference type="InterPro" id="IPR007891">
    <property type="entry name" value="CHASE3"/>
</dbReference>
<dbReference type="CDD" id="cd17546">
    <property type="entry name" value="REC_hyHK_CKI1_RcsC-like"/>
    <property type="match status" value="1"/>
</dbReference>
<dbReference type="PANTHER" id="PTHR45339">
    <property type="entry name" value="HYBRID SIGNAL TRANSDUCTION HISTIDINE KINASE J"/>
    <property type="match status" value="1"/>
</dbReference>
<dbReference type="CDD" id="cd00156">
    <property type="entry name" value="REC"/>
    <property type="match status" value="2"/>
</dbReference>
<evidence type="ECO:0000313" key="13">
    <source>
        <dbReference type="EMBL" id="XBY62115.1"/>
    </source>
</evidence>
<accession>A0AAU7XZM2</accession>
<keyword evidence="10" id="KW-1133">Transmembrane helix</keyword>
<evidence type="ECO:0000256" key="10">
    <source>
        <dbReference type="SAM" id="Phobius"/>
    </source>
</evidence>
<keyword evidence="10" id="KW-0472">Membrane</keyword>
<dbReference type="EC" id="2.7.13.3" evidence="2"/>
<dbReference type="InterPro" id="IPR003018">
    <property type="entry name" value="GAF"/>
</dbReference>
<feature type="compositionally biased region" description="Basic and acidic residues" evidence="9">
    <location>
        <begin position="739"/>
        <end position="755"/>
    </location>
</feature>
<dbReference type="SMART" id="SM00065">
    <property type="entry name" value="GAF"/>
    <property type="match status" value="1"/>
</dbReference>
<keyword evidence="6" id="KW-0902">Two-component regulatory system</keyword>
<feature type="domain" description="Response regulatory" evidence="12">
    <location>
        <begin position="885"/>
        <end position="1001"/>
    </location>
</feature>
<evidence type="ECO:0000256" key="5">
    <source>
        <dbReference type="ARBA" id="ARBA00022777"/>
    </source>
</evidence>
<dbReference type="InterPro" id="IPR036890">
    <property type="entry name" value="HATPase_C_sf"/>
</dbReference>
<dbReference type="SUPFAM" id="SSF52172">
    <property type="entry name" value="CheY-like"/>
    <property type="match status" value="3"/>
</dbReference>
<feature type="modified residue" description="4-aspartylphosphate" evidence="7">
    <location>
        <position position="934"/>
    </location>
</feature>
<keyword evidence="3 7" id="KW-0597">Phosphoprotein</keyword>
<dbReference type="InterPro" id="IPR001789">
    <property type="entry name" value="Sig_transdc_resp-reg_receiver"/>
</dbReference>
<evidence type="ECO:0000256" key="7">
    <source>
        <dbReference type="PROSITE-ProRule" id="PRU00169"/>
    </source>
</evidence>
<dbReference type="Gene3D" id="3.40.50.2300">
    <property type="match status" value="3"/>
</dbReference>
<dbReference type="InterPro" id="IPR029016">
    <property type="entry name" value="GAF-like_dom_sf"/>
</dbReference>
<dbReference type="CDD" id="cd00082">
    <property type="entry name" value="HisKA"/>
    <property type="match status" value="1"/>
</dbReference>
<evidence type="ECO:0000259" key="11">
    <source>
        <dbReference type="PROSITE" id="PS50109"/>
    </source>
</evidence>
<evidence type="ECO:0000256" key="9">
    <source>
        <dbReference type="SAM" id="MobiDB-lite"/>
    </source>
</evidence>
<evidence type="ECO:0000256" key="1">
    <source>
        <dbReference type="ARBA" id="ARBA00000085"/>
    </source>
</evidence>
<protein>
    <recommendedName>
        <fullName evidence="2">histidine kinase</fullName>
        <ecNumber evidence="2">2.7.13.3</ecNumber>
    </recommendedName>
</protein>
<dbReference type="EMBL" id="CP158373">
    <property type="protein sequence ID" value="XBY62115.1"/>
    <property type="molecule type" value="Genomic_DNA"/>
</dbReference>
<dbReference type="AlphaFoldDB" id="A0AAU7XZM2"/>
<dbReference type="SMART" id="SM00387">
    <property type="entry name" value="HATPase_c"/>
    <property type="match status" value="1"/>
</dbReference>
<gene>
    <name evidence="13" type="ORF">ABS648_19375</name>
</gene>
<proteinExistence type="predicted"/>
<dbReference type="RefSeq" id="WP_350446494.1">
    <property type="nucleotide sequence ID" value="NZ_CP158373.1"/>
</dbReference>
<dbReference type="Gene3D" id="3.30.450.40">
    <property type="match status" value="1"/>
</dbReference>
<comment type="catalytic activity">
    <reaction evidence="1">
        <text>ATP + protein L-histidine = ADP + protein N-phospho-L-histidine.</text>
        <dbReference type="EC" id="2.7.13.3"/>
    </reaction>
</comment>
<feature type="region of interest" description="Disordered" evidence="9">
    <location>
        <begin position="726"/>
        <end position="755"/>
    </location>
</feature>
<dbReference type="SUPFAM" id="SSF55874">
    <property type="entry name" value="ATPase domain of HSP90 chaperone/DNA topoisomerase II/histidine kinase"/>
    <property type="match status" value="1"/>
</dbReference>
<dbReference type="InterPro" id="IPR003594">
    <property type="entry name" value="HATPase_dom"/>
</dbReference>
<feature type="domain" description="Response regulatory" evidence="12">
    <location>
        <begin position="763"/>
        <end position="876"/>
    </location>
</feature>
<feature type="modified residue" description="4-aspartylphosphate" evidence="7">
    <location>
        <position position="812"/>
    </location>
</feature>
<evidence type="ECO:0000256" key="6">
    <source>
        <dbReference type="ARBA" id="ARBA00023012"/>
    </source>
</evidence>
<dbReference type="Pfam" id="PF00072">
    <property type="entry name" value="Response_reg"/>
    <property type="match status" value="3"/>
</dbReference>
<dbReference type="PRINTS" id="PR00344">
    <property type="entry name" value="BCTRLSENSOR"/>
</dbReference>
<dbReference type="InterPro" id="IPR005467">
    <property type="entry name" value="His_kinase_dom"/>
</dbReference>
<dbReference type="SMART" id="SM00388">
    <property type="entry name" value="HisKA"/>
    <property type="match status" value="1"/>
</dbReference>
<feature type="domain" description="Response regulatory" evidence="12">
    <location>
        <begin position="1031"/>
        <end position="1148"/>
    </location>
</feature>
<dbReference type="GO" id="GO:0000155">
    <property type="term" value="F:phosphorelay sensor kinase activity"/>
    <property type="evidence" value="ECO:0007669"/>
    <property type="project" value="InterPro"/>
</dbReference>
<dbReference type="Pfam" id="PF13185">
    <property type="entry name" value="GAF_2"/>
    <property type="match status" value="1"/>
</dbReference>
<dbReference type="FunFam" id="3.30.565.10:FF:000010">
    <property type="entry name" value="Sensor histidine kinase RcsC"/>
    <property type="match status" value="1"/>
</dbReference>
<keyword evidence="4" id="KW-0808">Transferase</keyword>
<keyword evidence="8" id="KW-0175">Coiled coil</keyword>
<dbReference type="SMART" id="SM00448">
    <property type="entry name" value="REC"/>
    <property type="match status" value="3"/>
</dbReference>
<keyword evidence="10" id="KW-0812">Transmembrane</keyword>
<dbReference type="SUPFAM" id="SSF55781">
    <property type="entry name" value="GAF domain-like"/>
    <property type="match status" value="1"/>
</dbReference>
<reference evidence="13" key="1">
    <citation type="submission" date="2023-08" db="EMBL/GenBank/DDBJ databases">
        <title>Increased levels of nutrients transform a symbiont into a lethal pathobiont.</title>
        <authorList>
            <person name="Lachnit T."/>
            <person name="Ulrich L."/>
            <person name="Willmer F.M."/>
            <person name="Hasenbein T."/>
            <person name="Steiner L.X."/>
            <person name="Wolters M."/>
            <person name="Herbst E.M."/>
            <person name="Deines P."/>
        </authorList>
    </citation>
    <scope>NUCLEOTIDE SEQUENCE</scope>
    <source>
        <strain evidence="13">T3</strain>
    </source>
</reference>
<feature type="transmembrane region" description="Helical" evidence="10">
    <location>
        <begin position="20"/>
        <end position="45"/>
    </location>
</feature>
<dbReference type="InterPro" id="IPR003661">
    <property type="entry name" value="HisK_dim/P_dom"/>
</dbReference>
<evidence type="ECO:0000256" key="4">
    <source>
        <dbReference type="ARBA" id="ARBA00022679"/>
    </source>
</evidence>
<dbReference type="SUPFAM" id="SSF47384">
    <property type="entry name" value="Homodimeric domain of signal transducing histidine kinase"/>
    <property type="match status" value="1"/>
</dbReference>
<dbReference type="PANTHER" id="PTHR45339:SF1">
    <property type="entry name" value="HYBRID SIGNAL TRANSDUCTION HISTIDINE KINASE J"/>
    <property type="match status" value="1"/>
</dbReference>
<dbReference type="Gene3D" id="3.30.565.10">
    <property type="entry name" value="Histidine kinase-like ATPase, C-terminal domain"/>
    <property type="match status" value="1"/>
</dbReference>
<feature type="domain" description="Histidine kinase" evidence="11">
    <location>
        <begin position="500"/>
        <end position="719"/>
    </location>
</feature>
<dbReference type="Pfam" id="PF02518">
    <property type="entry name" value="HATPase_c"/>
    <property type="match status" value="1"/>
</dbReference>
<keyword evidence="5" id="KW-0418">Kinase</keyword>
<feature type="transmembrane region" description="Helical" evidence="10">
    <location>
        <begin position="183"/>
        <end position="205"/>
    </location>
</feature>
<feature type="coiled-coil region" evidence="8">
    <location>
        <begin position="389"/>
        <end position="493"/>
    </location>
</feature>
<evidence type="ECO:0000259" key="12">
    <source>
        <dbReference type="PROSITE" id="PS50110"/>
    </source>
</evidence>
<dbReference type="PROSITE" id="PS50109">
    <property type="entry name" value="HIS_KIN"/>
    <property type="match status" value="1"/>
</dbReference>
<dbReference type="CDD" id="cd16922">
    <property type="entry name" value="HATPase_EvgS-ArcB-TorS-like"/>
    <property type="match status" value="1"/>
</dbReference>
<dbReference type="Gene3D" id="1.10.287.130">
    <property type="match status" value="1"/>
</dbReference>
<dbReference type="InterPro" id="IPR036097">
    <property type="entry name" value="HisK_dim/P_sf"/>
</dbReference>
<dbReference type="Pfam" id="PF05227">
    <property type="entry name" value="CHASE3"/>
    <property type="match status" value="1"/>
</dbReference>
<dbReference type="CDD" id="cd19410">
    <property type="entry name" value="HK9-like_sensor"/>
    <property type="match status" value="1"/>
</dbReference>
<feature type="modified residue" description="4-aspartylphosphate" evidence="7">
    <location>
        <position position="1081"/>
    </location>
</feature>
<evidence type="ECO:0000256" key="3">
    <source>
        <dbReference type="ARBA" id="ARBA00022553"/>
    </source>
</evidence>
<dbReference type="InterPro" id="IPR004358">
    <property type="entry name" value="Sig_transdc_His_kin-like_C"/>
</dbReference>
<evidence type="ECO:0000256" key="2">
    <source>
        <dbReference type="ARBA" id="ARBA00012438"/>
    </source>
</evidence>
<sequence length="1154" mass="129711">MNATASIDERSFRRILARNVALPIGVGVLGAMLFIALIGYLLYVLSWVEHTDIVMGKANEGFRYTLDRESSLRGFLIAGEDVFLDPFEDAGPRLDSRMAELTELVKDNPIQVEKIRRIESMQEQWARFANQMIEQRRAGQDITAAVREKRGKQLVDGIRQTFAEFIAAEQQLRHDRNERASNTAIFTIAAYLLFSLSFSGLLAYFGRRELLGLSSTYGATLERQIADNQKLQQQAWLREGQSRLAECIIGQQSSTSIGRAVLDFLAQYLGMVVGALYVRQEDGELRRVADYGFSPEEQARDQAFADGAGMVGQVAVERRTRVLEGLAPSYLKVNSGLGSDEPVSVLLAPTATEGSVNGIVELGFLRALDERDQAFLDAIGGSLGASLEAARYRQRLHDILTETQQLNEELQVQQEELRTANEELEDQSRVIRESQASLETQQAELEQTNEQLNEKTLRLQEQRDTLDERNHALDQARKELQRRADELERASRYKSEFLANMSHELRTPLNSSLILSKLLSENRKGNLDEQQVKYAQLIYSSGNDLLRLINDILDIAKVEAGRLEIRPEQTELARLVEGLENLFRPQAAEKSLVFEVQVEAAAPRQFFSDSQRVEQILKNLLSNAFKFTQEGSVRLRVRPADNGIAFDVADTGIGISEEQRGFIFEAFRQADGTTNRRFGGTGLGLSISRNLAEMLGGTIEVSSEPGQGSLFTLWLPENYLAKETAPAPVEPVQLPEPPRLGDEKPEAPSFPDDRELPHRGGRCVLVIEDEPKFAQILYDLAHELGYRCLVAHSASEGLRLAGEHGPDAVLLDMRLPDDSGLSVLQRLKESSRTRHIPVHIVSTDDRTEPALHLGAIGYAQKPTTRELLVDVFSRLEAKLTQKVKRVLVVEGDASQRDSIARLVGDEDIQVVTAERGQEALEQLRETQFDCMIIDLKLPDMHGNELLKRMAAEDLGAFPPVIVYTSRNLTRDEEEDLLKHSRSIIIKGARSPERLLDEVTLFLHKVESSLSSDRQRMLQTARNRDKVFEKRKVLVVDDDVRNIFALISALDEKGAQVVTARNGQEAIEKLDENPDIDLVLMDVMMPVMDGFEATRRIREEPRWAKLPIIAVTAKAMKDDQEQCMRAGASDYLAKPIDLERLFSLIRVWLPKLERF</sequence>